<gene>
    <name evidence="1" type="ORF">GMORB2_5308</name>
</gene>
<dbReference type="OrthoDB" id="5134445at2759"/>
<evidence type="ECO:0000313" key="1">
    <source>
        <dbReference type="EMBL" id="KAF4124642.1"/>
    </source>
</evidence>
<proteinExistence type="predicted"/>
<name>A0A9P4YZI3_9HYPO</name>
<dbReference type="SUPFAM" id="SSF56112">
    <property type="entry name" value="Protein kinase-like (PK-like)"/>
    <property type="match status" value="1"/>
</dbReference>
<accession>A0A9P4YZI3</accession>
<dbReference type="AlphaFoldDB" id="A0A9P4YZI3"/>
<dbReference type="Proteomes" id="UP000749293">
    <property type="component" value="Unassembled WGS sequence"/>
</dbReference>
<comment type="caution">
    <text evidence="1">The sequence shown here is derived from an EMBL/GenBank/DDBJ whole genome shotgun (WGS) entry which is preliminary data.</text>
</comment>
<sequence>MTTLSSDVQSEAQVRPYPVSGVLTLGIDDAPLCQQSPDASIERQSELRVRVKHHSQPWTLSCGMVVEVADANPGRLRVGQEYFLKMFDRRFAHQHRQDNGRGPWSQRVEDQLVESVLTGKAEHFLHRLHTEDDFWQDEEEEWEEAENEAFLDDGLRKLFTAETEAYARLREYQGTKIPRLVAKVVLDTSPSPPLNRAANSGPLFKINGILLEYLPGFTMSSMTEKAPQGSWQGIVDEAVGVTRLLGDKGILNADVRPDNFMVVPEEGGYRVCMVDFGQCRFRRPDESDQDWGRDKWCQDEEGAVGIVMRMRLRRVGFTLSYEPSCRYLPWAPGEDE</sequence>
<evidence type="ECO:0008006" key="3">
    <source>
        <dbReference type="Google" id="ProtNLM"/>
    </source>
</evidence>
<evidence type="ECO:0000313" key="2">
    <source>
        <dbReference type="Proteomes" id="UP000749293"/>
    </source>
</evidence>
<organism evidence="1 2">
    <name type="scientific">Geosmithia morbida</name>
    <dbReference type="NCBI Taxonomy" id="1094350"/>
    <lineage>
        <taxon>Eukaryota</taxon>
        <taxon>Fungi</taxon>
        <taxon>Dikarya</taxon>
        <taxon>Ascomycota</taxon>
        <taxon>Pezizomycotina</taxon>
        <taxon>Sordariomycetes</taxon>
        <taxon>Hypocreomycetidae</taxon>
        <taxon>Hypocreales</taxon>
        <taxon>Bionectriaceae</taxon>
        <taxon>Geosmithia</taxon>
    </lineage>
</organism>
<keyword evidence="2" id="KW-1185">Reference proteome</keyword>
<protein>
    <recommendedName>
        <fullName evidence="3">Protein kinase domain-containing protein</fullName>
    </recommendedName>
</protein>
<dbReference type="EMBL" id="JAANYQ010000004">
    <property type="protein sequence ID" value="KAF4124642.1"/>
    <property type="molecule type" value="Genomic_DNA"/>
</dbReference>
<reference evidence="1" key="1">
    <citation type="submission" date="2020-03" db="EMBL/GenBank/DDBJ databases">
        <title>Site-based positive gene gene selection in Geosmithia morbida across the United States reveals a broad range of putative effectors and factors for local host and environmental adapation.</title>
        <authorList>
            <person name="Onufrak A."/>
            <person name="Murdoch R.W."/>
            <person name="Gazis R."/>
            <person name="Huff M."/>
            <person name="Staton M."/>
            <person name="Klingeman W."/>
            <person name="Hadziabdic D."/>
        </authorList>
    </citation>
    <scope>NUCLEOTIDE SEQUENCE</scope>
    <source>
        <strain evidence="1">1262</strain>
    </source>
</reference>
<dbReference type="InterPro" id="IPR011009">
    <property type="entry name" value="Kinase-like_dom_sf"/>
</dbReference>
<dbReference type="RefSeq" id="XP_035323294.1">
    <property type="nucleotide sequence ID" value="XM_035467282.1"/>
</dbReference>
<dbReference type="GeneID" id="55971536"/>